<protein>
    <recommendedName>
        <fullName evidence="1">Methyltransferase domain-containing protein</fullName>
    </recommendedName>
</protein>
<organism evidence="2">
    <name type="scientific">marine sediment metagenome</name>
    <dbReference type="NCBI Taxonomy" id="412755"/>
    <lineage>
        <taxon>unclassified sequences</taxon>
        <taxon>metagenomes</taxon>
        <taxon>ecological metagenomes</taxon>
    </lineage>
</organism>
<name>A0A0F9BC90_9ZZZZ</name>
<accession>A0A0F9BC90</accession>
<proteinExistence type="predicted"/>
<dbReference type="GO" id="GO:0008757">
    <property type="term" value="F:S-adenosylmethionine-dependent methyltransferase activity"/>
    <property type="evidence" value="ECO:0007669"/>
    <property type="project" value="InterPro"/>
</dbReference>
<reference evidence="2" key="1">
    <citation type="journal article" date="2015" name="Nature">
        <title>Complex archaea that bridge the gap between prokaryotes and eukaryotes.</title>
        <authorList>
            <person name="Spang A."/>
            <person name="Saw J.H."/>
            <person name="Jorgensen S.L."/>
            <person name="Zaremba-Niedzwiedzka K."/>
            <person name="Martijn J."/>
            <person name="Lind A.E."/>
            <person name="van Eijk R."/>
            <person name="Schleper C."/>
            <person name="Guy L."/>
            <person name="Ettema T.J."/>
        </authorList>
    </citation>
    <scope>NUCLEOTIDE SEQUENCE</scope>
</reference>
<dbReference type="InterPro" id="IPR025714">
    <property type="entry name" value="Methyltranfer_dom"/>
</dbReference>
<dbReference type="EMBL" id="LAZR01038535">
    <property type="protein sequence ID" value="KKL19300.1"/>
    <property type="molecule type" value="Genomic_DNA"/>
</dbReference>
<comment type="caution">
    <text evidence="2">The sequence shown here is derived from an EMBL/GenBank/DDBJ whole genome shotgun (WGS) entry which is preliminary data.</text>
</comment>
<dbReference type="AlphaFoldDB" id="A0A0F9BC90"/>
<dbReference type="Gene3D" id="3.40.50.150">
    <property type="entry name" value="Vaccinia Virus protein VP39"/>
    <property type="match status" value="1"/>
</dbReference>
<evidence type="ECO:0000313" key="2">
    <source>
        <dbReference type="EMBL" id="KKL19300.1"/>
    </source>
</evidence>
<sequence length="131" mass="15279">MKFMLRMKDRFIFGPKIKMPNYSYRNCNSYTEYNYLQPGLSTFLKRRPSEIVLQLTSHFFNKVNVIDYGCGDGPLIPSESKYFKNTVGIDINPKFIEYAKMVKKVANLKNITLICSQNKSINEIKEIMINS</sequence>
<dbReference type="Pfam" id="PF13847">
    <property type="entry name" value="Methyltransf_31"/>
    <property type="match status" value="1"/>
</dbReference>
<dbReference type="InterPro" id="IPR029063">
    <property type="entry name" value="SAM-dependent_MTases_sf"/>
</dbReference>
<evidence type="ECO:0000259" key="1">
    <source>
        <dbReference type="Pfam" id="PF13847"/>
    </source>
</evidence>
<feature type="domain" description="Methyltransferase" evidence="1">
    <location>
        <begin position="62"/>
        <end position="116"/>
    </location>
</feature>
<dbReference type="CDD" id="cd02440">
    <property type="entry name" value="AdoMet_MTases"/>
    <property type="match status" value="1"/>
</dbReference>
<gene>
    <name evidence="2" type="ORF">LCGC14_2466830</name>
</gene>
<dbReference type="SUPFAM" id="SSF53335">
    <property type="entry name" value="S-adenosyl-L-methionine-dependent methyltransferases"/>
    <property type="match status" value="1"/>
</dbReference>